<keyword evidence="2" id="KW-1133">Transmembrane helix</keyword>
<evidence type="ECO:0000259" key="3">
    <source>
        <dbReference type="Pfam" id="PF12229"/>
    </source>
</evidence>
<sequence>MSDRDTLDPGLREERSTPGREWRAVVLRVLAAVLVLGGAYVAAALYFQDRPPAGMSVDGIEIGSMTREQAHAHLERELADRLEEPVTVTLVPDGGGSAGSAGEPAQISLVPAGSGLSFDIEQTLDGATGRSFDPRVLWAHVSGQGQELDLVGAVDEQALDAALQSAAKDYDEDAVEGKVSLGEDGEDGVSVEDPRPGRRLDVPATAAAVEAAWPASTQVEGTAALVRAKLSAKDLERFRTEEVEPALAAPVKVTAVRGKGDGAKRATAEIAPRELAELLTVRRGQDDALSLELDQEALLARVRQDLGQLERGPRDATVRLAGSDVEVVPARAGTALVEDGLTEKISAALSATGKERTVRAELRAVEPAIPTSVSQGWSFTQMASFTSQFPTGAANAERTANLHAGVEHLDGTVVMPGQQFSLGAALGDISEAGGYHEAPIIVEGRLVMGIGGGLSQISTVVFNTSWLAGVQLDAHTPHSYYIPRYPAGREATLALPGLDNLWTNDTDNPVVLRAWISGDVIHMVFLGDRQYTVTTLDSERYDRTQGERVEDDSAECVPQHASDGFTIVSTRILSQGGTEVSRDSFTTVYQPADEIVCTNPQAGY</sequence>
<feature type="region of interest" description="Disordered" evidence="1">
    <location>
        <begin position="174"/>
        <end position="198"/>
    </location>
</feature>
<dbReference type="Proteomes" id="UP000253790">
    <property type="component" value="Chromosome"/>
</dbReference>
<feature type="domain" description="YoaR-like putative peptidoglycan binding" evidence="3">
    <location>
        <begin position="277"/>
        <end position="355"/>
    </location>
</feature>
<dbReference type="InterPro" id="IPR052913">
    <property type="entry name" value="Glycopeptide_resist_protein"/>
</dbReference>
<accession>A0A345NRH5</accession>
<dbReference type="AlphaFoldDB" id="A0A345NRH5"/>
<evidence type="ECO:0000313" key="4">
    <source>
        <dbReference type="EMBL" id="AXH97633.1"/>
    </source>
</evidence>
<dbReference type="EMBL" id="CP031229">
    <property type="protein sequence ID" value="AXH97633.1"/>
    <property type="molecule type" value="Genomic_DNA"/>
</dbReference>
<dbReference type="Pfam" id="PF04294">
    <property type="entry name" value="VanW"/>
    <property type="match status" value="1"/>
</dbReference>
<keyword evidence="2" id="KW-0812">Transmembrane</keyword>
<dbReference type="OrthoDB" id="9813301at2"/>
<evidence type="ECO:0000256" key="1">
    <source>
        <dbReference type="SAM" id="MobiDB-lite"/>
    </source>
</evidence>
<keyword evidence="5" id="KW-1185">Reference proteome</keyword>
<keyword evidence="2" id="KW-0472">Membrane</keyword>
<reference evidence="4 5" key="1">
    <citation type="submission" date="2018-07" db="EMBL/GenBank/DDBJ databases">
        <title>Complete genome sequencing of Ornithinimicrobium sp. AMA3305.</title>
        <authorList>
            <person name="Bae J.-W."/>
        </authorList>
    </citation>
    <scope>NUCLEOTIDE SEQUENCE [LARGE SCALE GENOMIC DNA]</scope>
    <source>
        <strain evidence="4 5">AMA3305</strain>
    </source>
</reference>
<dbReference type="PANTHER" id="PTHR35788">
    <property type="entry name" value="EXPORTED PROTEIN-RELATED"/>
    <property type="match status" value="1"/>
</dbReference>
<dbReference type="InterPro" id="IPR022029">
    <property type="entry name" value="YoaR-like_PG-bd"/>
</dbReference>
<dbReference type="Pfam" id="PF12229">
    <property type="entry name" value="PG_binding_4"/>
    <property type="match status" value="2"/>
</dbReference>
<evidence type="ECO:0000313" key="5">
    <source>
        <dbReference type="Proteomes" id="UP000253790"/>
    </source>
</evidence>
<dbReference type="InterPro" id="IPR007391">
    <property type="entry name" value="Vancomycin_resist_VanW"/>
</dbReference>
<dbReference type="KEGG" id="orn:DV701_17300"/>
<name>A0A345NRH5_9MICO</name>
<feature type="transmembrane region" description="Helical" evidence="2">
    <location>
        <begin position="25"/>
        <end position="47"/>
    </location>
</feature>
<feature type="domain" description="YoaR-like putative peptidoglycan binding" evidence="3">
    <location>
        <begin position="113"/>
        <end position="215"/>
    </location>
</feature>
<evidence type="ECO:0000256" key="2">
    <source>
        <dbReference type="SAM" id="Phobius"/>
    </source>
</evidence>
<protein>
    <recommendedName>
        <fullName evidence="3">YoaR-like putative peptidoglycan binding domain-containing protein</fullName>
    </recommendedName>
</protein>
<dbReference type="RefSeq" id="WP_114930185.1">
    <property type="nucleotide sequence ID" value="NZ_CP031229.1"/>
</dbReference>
<dbReference type="PANTHER" id="PTHR35788:SF1">
    <property type="entry name" value="EXPORTED PROTEIN"/>
    <property type="match status" value="1"/>
</dbReference>
<gene>
    <name evidence="4" type="ORF">DV701_17300</name>
</gene>
<organism evidence="4 5">
    <name type="scientific">Ornithinimicrobium avium</name>
    <dbReference type="NCBI Taxonomy" id="2283195"/>
    <lineage>
        <taxon>Bacteria</taxon>
        <taxon>Bacillati</taxon>
        <taxon>Actinomycetota</taxon>
        <taxon>Actinomycetes</taxon>
        <taxon>Micrococcales</taxon>
        <taxon>Ornithinimicrobiaceae</taxon>
        <taxon>Ornithinimicrobium</taxon>
    </lineage>
</organism>
<proteinExistence type="predicted"/>